<dbReference type="Proteomes" id="UP001183176">
    <property type="component" value="Unassembled WGS sequence"/>
</dbReference>
<sequence length="106" mass="12379">MIYELREYTVVPGRLPALIRRFNEHGLKGMSKHGMEVVFISLTEFGTNTLNEIVYVLRFDSYDDLERKWKAFFADPEWIEAKRVSQVDGPIVASLRRRILSATPFE</sequence>
<protein>
    <submittedName>
        <fullName evidence="2">NIPSNAP family protein</fullName>
    </submittedName>
</protein>
<feature type="domain" description="NIPSNAP" evidence="1">
    <location>
        <begin position="3"/>
        <end position="105"/>
    </location>
</feature>
<dbReference type="InterPro" id="IPR011008">
    <property type="entry name" value="Dimeric_a/b-barrel"/>
</dbReference>
<evidence type="ECO:0000259" key="1">
    <source>
        <dbReference type="Pfam" id="PF07978"/>
    </source>
</evidence>
<gene>
    <name evidence="2" type="ORF">RM423_23830</name>
</gene>
<evidence type="ECO:0000313" key="2">
    <source>
        <dbReference type="EMBL" id="MDT0264393.1"/>
    </source>
</evidence>
<dbReference type="SUPFAM" id="SSF54909">
    <property type="entry name" value="Dimeric alpha+beta barrel"/>
    <property type="match status" value="1"/>
</dbReference>
<comment type="caution">
    <text evidence="2">The sequence shown here is derived from an EMBL/GenBank/DDBJ whole genome shotgun (WGS) entry which is preliminary data.</text>
</comment>
<accession>A0ABU2JHC5</accession>
<organism evidence="2 3">
    <name type="scientific">Jatrophihabitans lederbergiae</name>
    <dbReference type="NCBI Taxonomy" id="3075547"/>
    <lineage>
        <taxon>Bacteria</taxon>
        <taxon>Bacillati</taxon>
        <taxon>Actinomycetota</taxon>
        <taxon>Actinomycetes</taxon>
        <taxon>Jatrophihabitantales</taxon>
        <taxon>Jatrophihabitantaceae</taxon>
        <taxon>Jatrophihabitans</taxon>
    </lineage>
</organism>
<dbReference type="EMBL" id="JAVREH010000098">
    <property type="protein sequence ID" value="MDT0264393.1"/>
    <property type="molecule type" value="Genomic_DNA"/>
</dbReference>
<name>A0ABU2JHC5_9ACTN</name>
<keyword evidence="3" id="KW-1185">Reference proteome</keyword>
<dbReference type="Gene3D" id="3.30.70.100">
    <property type="match status" value="1"/>
</dbReference>
<dbReference type="RefSeq" id="WP_311425530.1">
    <property type="nucleotide sequence ID" value="NZ_JAVREH010000098.1"/>
</dbReference>
<dbReference type="InterPro" id="IPR012577">
    <property type="entry name" value="NIPSNAP"/>
</dbReference>
<evidence type="ECO:0000313" key="3">
    <source>
        <dbReference type="Proteomes" id="UP001183176"/>
    </source>
</evidence>
<reference evidence="3" key="1">
    <citation type="submission" date="2023-07" db="EMBL/GenBank/DDBJ databases">
        <title>30 novel species of actinomycetes from the DSMZ collection.</title>
        <authorList>
            <person name="Nouioui I."/>
        </authorList>
    </citation>
    <scope>NUCLEOTIDE SEQUENCE [LARGE SCALE GENOMIC DNA]</scope>
    <source>
        <strain evidence="3">DSM 44399</strain>
    </source>
</reference>
<proteinExistence type="predicted"/>
<dbReference type="Pfam" id="PF07978">
    <property type="entry name" value="NIPSNAP"/>
    <property type="match status" value="1"/>
</dbReference>